<dbReference type="PANTHER" id="PTHR43584:SF8">
    <property type="entry name" value="N-ACETYLMURAMATE ALPHA-1-PHOSPHATE URIDYLYLTRANSFERASE"/>
    <property type="match status" value="1"/>
</dbReference>
<keyword evidence="1" id="KW-0808">Transferase</keyword>
<evidence type="ECO:0000256" key="2">
    <source>
        <dbReference type="ARBA" id="ARBA00023315"/>
    </source>
</evidence>
<dbReference type="InterPro" id="IPR011004">
    <property type="entry name" value="Trimer_LpxA-like_sf"/>
</dbReference>
<dbReference type="Proteomes" id="UP001500101">
    <property type="component" value="Unassembled WGS sequence"/>
</dbReference>
<protein>
    <submittedName>
        <fullName evidence="3">GlmU family protein</fullName>
    </submittedName>
</protein>
<dbReference type="InterPro" id="IPR023917">
    <property type="entry name" value="Bifunctiontional_GlmU_bac-type"/>
</dbReference>
<sequence>MSLTVILYDKAQWRMQLLPLTATRPVGNLRVGICTLQEKWQYCLNASVSYLTTDYLQPFFHQEFAASKDYLVIRANILPSDALLEELAKLQVGEVLVDQESWIAMKLDYYPDDVSELLHQLKPIACSIQVDAIQFPEDIFLKNKEQLLFDFRWITKGRSSASLSEQNMVFGDWLFIEEGAQVEGVSLNSLEGPIYIGKHAKLEEGSFLRGYVGIGEGTRVKMGAKLYPNLSIGPGSTVGGELNNTVIWGNSAKGHDGYLGCSVIGEGCNLGAGTSNSNLKNNWQSVGLFDYEGLKTRDTGLLKCGLIMGDHAMLGINSAVNTGSVIGVAAQVAISNIIPKFVPDFSWLVGGDMQTYKFDKFAEMINRRQQITGADYSDNMTIFEQIYNQTTRLRDEVINNKTKSNYA</sequence>
<dbReference type="NCBIfam" id="TIGR03991">
    <property type="entry name" value="alt_bact_glmU"/>
    <property type="match status" value="1"/>
</dbReference>
<dbReference type="SUPFAM" id="SSF51161">
    <property type="entry name" value="Trimeric LpxA-like enzymes"/>
    <property type="match status" value="1"/>
</dbReference>
<proteinExistence type="predicted"/>
<accession>A0ABP7YN77</accession>
<dbReference type="Pfam" id="PF13562">
    <property type="entry name" value="NTP_transf_4"/>
    <property type="match status" value="1"/>
</dbReference>
<evidence type="ECO:0000313" key="3">
    <source>
        <dbReference type="EMBL" id="GAA4138765.1"/>
    </source>
</evidence>
<keyword evidence="2" id="KW-0012">Acyltransferase</keyword>
<dbReference type="InterPro" id="IPR050065">
    <property type="entry name" value="GlmU-like"/>
</dbReference>
<comment type="caution">
    <text evidence="3">The sequence shown here is derived from an EMBL/GenBank/DDBJ whole genome shotgun (WGS) entry which is preliminary data.</text>
</comment>
<evidence type="ECO:0000313" key="4">
    <source>
        <dbReference type="Proteomes" id="UP001500101"/>
    </source>
</evidence>
<dbReference type="PANTHER" id="PTHR43584">
    <property type="entry name" value="NUCLEOTIDYL TRANSFERASE"/>
    <property type="match status" value="1"/>
</dbReference>
<dbReference type="Gene3D" id="2.160.10.10">
    <property type="entry name" value="Hexapeptide repeat proteins"/>
    <property type="match status" value="1"/>
</dbReference>
<gene>
    <name evidence="3" type="ORF">GCM10022216_16120</name>
</gene>
<dbReference type="RefSeq" id="WP_344674115.1">
    <property type="nucleotide sequence ID" value="NZ_BAAAZI010000006.1"/>
</dbReference>
<name>A0ABP7YN77_9SPHI</name>
<keyword evidence="4" id="KW-1185">Reference proteome</keyword>
<dbReference type="EMBL" id="BAAAZI010000006">
    <property type="protein sequence ID" value="GAA4138765.1"/>
    <property type="molecule type" value="Genomic_DNA"/>
</dbReference>
<reference evidence="4" key="1">
    <citation type="journal article" date="2019" name="Int. J. Syst. Evol. Microbiol.">
        <title>The Global Catalogue of Microorganisms (GCM) 10K type strain sequencing project: providing services to taxonomists for standard genome sequencing and annotation.</title>
        <authorList>
            <consortium name="The Broad Institute Genomics Platform"/>
            <consortium name="The Broad Institute Genome Sequencing Center for Infectious Disease"/>
            <person name="Wu L."/>
            <person name="Ma J."/>
        </authorList>
    </citation>
    <scope>NUCLEOTIDE SEQUENCE [LARGE SCALE GENOMIC DNA]</scope>
    <source>
        <strain evidence="4">JCM 16704</strain>
    </source>
</reference>
<organism evidence="3 4">
    <name type="scientific">Sphingobacterium kyonggiense</name>
    <dbReference type="NCBI Taxonomy" id="714075"/>
    <lineage>
        <taxon>Bacteria</taxon>
        <taxon>Pseudomonadati</taxon>
        <taxon>Bacteroidota</taxon>
        <taxon>Sphingobacteriia</taxon>
        <taxon>Sphingobacteriales</taxon>
        <taxon>Sphingobacteriaceae</taxon>
        <taxon>Sphingobacterium</taxon>
    </lineage>
</organism>
<evidence type="ECO:0000256" key="1">
    <source>
        <dbReference type="ARBA" id="ARBA00022679"/>
    </source>
</evidence>